<name>A0A9J5XR31_SOLCO</name>
<evidence type="ECO:0000313" key="2">
    <source>
        <dbReference type="Proteomes" id="UP000824120"/>
    </source>
</evidence>
<keyword evidence="2" id="KW-1185">Reference proteome</keyword>
<dbReference type="AlphaFoldDB" id="A0A9J5XR31"/>
<proteinExistence type="predicted"/>
<evidence type="ECO:0000313" key="1">
    <source>
        <dbReference type="EMBL" id="KAG5590250.1"/>
    </source>
</evidence>
<organism evidence="1 2">
    <name type="scientific">Solanum commersonii</name>
    <name type="common">Commerson's wild potato</name>
    <name type="synonym">Commerson's nightshade</name>
    <dbReference type="NCBI Taxonomy" id="4109"/>
    <lineage>
        <taxon>Eukaryota</taxon>
        <taxon>Viridiplantae</taxon>
        <taxon>Streptophyta</taxon>
        <taxon>Embryophyta</taxon>
        <taxon>Tracheophyta</taxon>
        <taxon>Spermatophyta</taxon>
        <taxon>Magnoliopsida</taxon>
        <taxon>eudicotyledons</taxon>
        <taxon>Gunneridae</taxon>
        <taxon>Pentapetalae</taxon>
        <taxon>asterids</taxon>
        <taxon>lamiids</taxon>
        <taxon>Solanales</taxon>
        <taxon>Solanaceae</taxon>
        <taxon>Solanoideae</taxon>
        <taxon>Solaneae</taxon>
        <taxon>Solanum</taxon>
    </lineage>
</organism>
<dbReference type="EMBL" id="JACXVP010000008">
    <property type="protein sequence ID" value="KAG5590250.1"/>
    <property type="molecule type" value="Genomic_DNA"/>
</dbReference>
<accession>A0A9J5XR31</accession>
<sequence length="57" mass="6174">MKTKNEDGSIMKSTIRYSFAVPGAIGRGRGRGLKSLTSKGKFPTKSLVFPSTDLVKQ</sequence>
<protein>
    <submittedName>
        <fullName evidence="1">Uncharacterized protein</fullName>
    </submittedName>
</protein>
<reference evidence="1 2" key="1">
    <citation type="submission" date="2020-09" db="EMBL/GenBank/DDBJ databases">
        <title>De no assembly of potato wild relative species, Solanum commersonii.</title>
        <authorList>
            <person name="Cho K."/>
        </authorList>
    </citation>
    <scope>NUCLEOTIDE SEQUENCE [LARGE SCALE GENOMIC DNA]</scope>
    <source>
        <strain evidence="1">LZ3.2</strain>
        <tissue evidence="1">Leaf</tissue>
    </source>
</reference>
<gene>
    <name evidence="1" type="ORF">H5410_040764</name>
</gene>
<comment type="caution">
    <text evidence="1">The sequence shown here is derived from an EMBL/GenBank/DDBJ whole genome shotgun (WGS) entry which is preliminary data.</text>
</comment>
<dbReference type="Proteomes" id="UP000824120">
    <property type="component" value="Chromosome 8"/>
</dbReference>